<feature type="transmembrane region" description="Helical" evidence="5">
    <location>
        <begin position="167"/>
        <end position="188"/>
    </location>
</feature>
<dbReference type="InterPro" id="IPR001129">
    <property type="entry name" value="Membr-assoc_MAPEG"/>
</dbReference>
<gene>
    <name evidence="6" type="ORF">ACHAWU_000888</name>
</gene>
<name>A0ABD3M634_9STRA</name>
<proteinExistence type="predicted"/>
<dbReference type="PANTHER" id="PTHR10250">
    <property type="entry name" value="MICROSOMAL GLUTATHIONE S-TRANSFERASE"/>
    <property type="match status" value="1"/>
</dbReference>
<evidence type="ECO:0000313" key="7">
    <source>
        <dbReference type="Proteomes" id="UP001530293"/>
    </source>
</evidence>
<keyword evidence="4 5" id="KW-0472">Membrane</keyword>
<dbReference type="GO" id="GO:0006691">
    <property type="term" value="P:leukotriene metabolic process"/>
    <property type="evidence" value="ECO:0007669"/>
    <property type="project" value="UniProtKB-ARBA"/>
</dbReference>
<dbReference type="Proteomes" id="UP001530293">
    <property type="component" value="Unassembled WGS sequence"/>
</dbReference>
<comment type="caution">
    <text evidence="6">The sequence shown here is derived from an EMBL/GenBank/DDBJ whole genome shotgun (WGS) entry which is preliminary data.</text>
</comment>
<dbReference type="PANTHER" id="PTHR10250:SF26">
    <property type="entry name" value="GLUTATHIONE S-TRANSFERASE 3, MITOCHONDRIAL"/>
    <property type="match status" value="1"/>
</dbReference>
<reference evidence="6 7" key="1">
    <citation type="submission" date="2024-10" db="EMBL/GenBank/DDBJ databases">
        <title>Updated reference genomes for cyclostephanoid diatoms.</title>
        <authorList>
            <person name="Roberts W.R."/>
            <person name="Alverson A.J."/>
        </authorList>
    </citation>
    <scope>NUCLEOTIDE SEQUENCE [LARGE SCALE GENOMIC DNA]</scope>
    <source>
        <strain evidence="6 7">AJA232-27</strain>
    </source>
</reference>
<comment type="subcellular location">
    <subcellularLocation>
        <location evidence="1">Membrane</location>
        <topology evidence="1">Multi-pass membrane protein</topology>
    </subcellularLocation>
</comment>
<feature type="transmembrane region" description="Helical" evidence="5">
    <location>
        <begin position="112"/>
        <end position="139"/>
    </location>
</feature>
<keyword evidence="2 5" id="KW-0812">Transmembrane</keyword>
<protein>
    <submittedName>
        <fullName evidence="6">Uncharacterized protein</fullName>
    </submittedName>
</protein>
<dbReference type="GO" id="GO:0016020">
    <property type="term" value="C:membrane"/>
    <property type="evidence" value="ECO:0007669"/>
    <property type="project" value="UniProtKB-SubCell"/>
</dbReference>
<evidence type="ECO:0000313" key="6">
    <source>
        <dbReference type="EMBL" id="KAL3757491.1"/>
    </source>
</evidence>
<evidence type="ECO:0000256" key="2">
    <source>
        <dbReference type="ARBA" id="ARBA00022692"/>
    </source>
</evidence>
<keyword evidence="3 5" id="KW-1133">Transmembrane helix</keyword>
<dbReference type="SUPFAM" id="SSF161084">
    <property type="entry name" value="MAPEG domain-like"/>
    <property type="match status" value="1"/>
</dbReference>
<dbReference type="InterPro" id="IPR023352">
    <property type="entry name" value="MAPEG-like_dom_sf"/>
</dbReference>
<keyword evidence="7" id="KW-1185">Reference proteome</keyword>
<feature type="transmembrane region" description="Helical" evidence="5">
    <location>
        <begin position="33"/>
        <end position="52"/>
    </location>
</feature>
<dbReference type="Gene3D" id="1.20.120.550">
    <property type="entry name" value="Membrane associated eicosanoid/glutathione metabolism-like domain"/>
    <property type="match status" value="1"/>
</dbReference>
<accession>A0ABD3M634</accession>
<dbReference type="AlphaFoldDB" id="A0ABD3M634"/>
<evidence type="ECO:0000256" key="3">
    <source>
        <dbReference type="ARBA" id="ARBA00022989"/>
    </source>
</evidence>
<sequence>MYKIFLLTAGTTTAAASLELSLGSKSGIVGDNHGRFLAITPTVLIGTGFWTLMHGFKVGKARTKYAELAKKDGEENVDERYLLPNLYAQGTSPHARAFNCIQRSHQHIFETFTTAAISGLVGSMVFPITTGISTLMYSIGRYYLSMGYAECEDGNPTNRYKYPLARFTWYGLLGNIMLGMGACAVVACGKKKF</sequence>
<dbReference type="InterPro" id="IPR050997">
    <property type="entry name" value="MAPEG"/>
</dbReference>
<evidence type="ECO:0000256" key="4">
    <source>
        <dbReference type="ARBA" id="ARBA00023136"/>
    </source>
</evidence>
<evidence type="ECO:0000256" key="1">
    <source>
        <dbReference type="ARBA" id="ARBA00004141"/>
    </source>
</evidence>
<dbReference type="EMBL" id="JALLBG020000264">
    <property type="protein sequence ID" value="KAL3757491.1"/>
    <property type="molecule type" value="Genomic_DNA"/>
</dbReference>
<organism evidence="6 7">
    <name type="scientific">Discostella pseudostelligera</name>
    <dbReference type="NCBI Taxonomy" id="259834"/>
    <lineage>
        <taxon>Eukaryota</taxon>
        <taxon>Sar</taxon>
        <taxon>Stramenopiles</taxon>
        <taxon>Ochrophyta</taxon>
        <taxon>Bacillariophyta</taxon>
        <taxon>Coscinodiscophyceae</taxon>
        <taxon>Thalassiosirophycidae</taxon>
        <taxon>Stephanodiscales</taxon>
        <taxon>Stephanodiscaceae</taxon>
        <taxon>Discostella</taxon>
    </lineage>
</organism>
<dbReference type="Pfam" id="PF01124">
    <property type="entry name" value="MAPEG"/>
    <property type="match status" value="1"/>
</dbReference>
<evidence type="ECO:0000256" key="5">
    <source>
        <dbReference type="SAM" id="Phobius"/>
    </source>
</evidence>